<keyword evidence="2" id="KW-0690">Ribosome biogenesis</keyword>
<dbReference type="SUPFAM" id="SSF158710">
    <property type="entry name" value="PSPTO4464-like"/>
    <property type="match status" value="1"/>
</dbReference>
<dbReference type="NCBIfam" id="NF003593">
    <property type="entry name" value="PRK05255.1-1"/>
    <property type="match status" value="1"/>
</dbReference>
<dbReference type="InterPro" id="IPR023153">
    <property type="entry name" value="DarP_sf"/>
</dbReference>
<dbReference type="Pfam" id="PF04751">
    <property type="entry name" value="DarP"/>
    <property type="match status" value="1"/>
</dbReference>
<dbReference type="Proteomes" id="UP000059847">
    <property type="component" value="Chromosome"/>
</dbReference>
<evidence type="ECO:0000313" key="5">
    <source>
        <dbReference type="EMBL" id="ALF59824.1"/>
    </source>
</evidence>
<dbReference type="InterPro" id="IPR006839">
    <property type="entry name" value="DarP"/>
</dbReference>
<reference evidence="5 6" key="1">
    <citation type="submission" date="2015-09" db="EMBL/GenBank/DDBJ databases">
        <title>Complete genome of Psychrobacter urativorans R10.10B.</title>
        <authorList>
            <person name="See-Too W.S."/>
            <person name="Chan K.G."/>
        </authorList>
    </citation>
    <scope>NUCLEOTIDE SEQUENCE [LARGE SCALE GENOMIC DNA]</scope>
    <source>
        <strain evidence="5 6">R10.10B</strain>
    </source>
</reference>
<evidence type="ECO:0000256" key="2">
    <source>
        <dbReference type="ARBA" id="ARBA00022517"/>
    </source>
</evidence>
<dbReference type="RefSeq" id="WP_062534560.1">
    <property type="nucleotide sequence ID" value="NZ_CP012678.1"/>
</dbReference>
<keyword evidence="4" id="KW-0694">RNA-binding</keyword>
<name>A0A0M4TVE6_9GAMM</name>
<evidence type="ECO:0000313" key="6">
    <source>
        <dbReference type="Proteomes" id="UP000059847"/>
    </source>
</evidence>
<dbReference type="AlphaFoldDB" id="A0A0M4TVE6"/>
<evidence type="ECO:0000256" key="1">
    <source>
        <dbReference type="ARBA" id="ARBA00022490"/>
    </source>
</evidence>
<dbReference type="GO" id="GO:0042254">
    <property type="term" value="P:ribosome biogenesis"/>
    <property type="evidence" value="ECO:0007669"/>
    <property type="project" value="UniProtKB-KW"/>
</dbReference>
<dbReference type="OrthoDB" id="6659657at2"/>
<evidence type="ECO:0000256" key="3">
    <source>
        <dbReference type="ARBA" id="ARBA00022730"/>
    </source>
</evidence>
<protein>
    <recommendedName>
        <fullName evidence="7">DUF615 domain-containing protein</fullName>
    </recommendedName>
</protein>
<dbReference type="PANTHER" id="PTHR38101:SF1">
    <property type="entry name" value="UPF0307 PROTEIN YJGA"/>
    <property type="match status" value="1"/>
</dbReference>
<proteinExistence type="predicted"/>
<dbReference type="STRING" id="45610.AOC03_07050"/>
<dbReference type="GO" id="GO:0019843">
    <property type="term" value="F:rRNA binding"/>
    <property type="evidence" value="ECO:0007669"/>
    <property type="project" value="UniProtKB-KW"/>
</dbReference>
<keyword evidence="3" id="KW-0699">rRNA-binding</keyword>
<evidence type="ECO:0008006" key="7">
    <source>
        <dbReference type="Google" id="ProtNLM"/>
    </source>
</evidence>
<dbReference type="PANTHER" id="PTHR38101">
    <property type="entry name" value="UPF0307 PROTEIN YJGA"/>
    <property type="match status" value="1"/>
</dbReference>
<evidence type="ECO:0000256" key="4">
    <source>
        <dbReference type="ARBA" id="ARBA00022884"/>
    </source>
</evidence>
<accession>A0A0M4TVE6</accession>
<organism evidence="5 6">
    <name type="scientific">Psychrobacter urativorans</name>
    <dbReference type="NCBI Taxonomy" id="45610"/>
    <lineage>
        <taxon>Bacteria</taxon>
        <taxon>Pseudomonadati</taxon>
        <taxon>Pseudomonadota</taxon>
        <taxon>Gammaproteobacteria</taxon>
        <taxon>Moraxellales</taxon>
        <taxon>Moraxellaceae</taxon>
        <taxon>Psychrobacter</taxon>
    </lineage>
</organism>
<dbReference type="EMBL" id="CP012678">
    <property type="protein sequence ID" value="ALF59824.1"/>
    <property type="molecule type" value="Genomic_DNA"/>
</dbReference>
<keyword evidence="1" id="KW-0963">Cytoplasm</keyword>
<dbReference type="KEGG" id="pur:AOC03_07050"/>
<keyword evidence="6" id="KW-1185">Reference proteome</keyword>
<sequence>MIDWSEHDMRVSRTELKKAHERLQTLSIPLSNLSKKQLKKLPASEYFMAELMALADITSATARIRQTKRVGKLISEENRHELVKALFDAFFPNEQISKIESWAGRLNINDEGTLKQFVKQYKASERNSLYQLLLWIEYAKHLKDDELLQESHEDLVSYIREVTILTELEK</sequence>
<gene>
    <name evidence="5" type="ORF">AOC03_07050</name>
</gene>
<dbReference type="Gene3D" id="1.10.60.30">
    <property type="entry name" value="PSPTO4464-like domains"/>
    <property type="match status" value="1"/>
</dbReference>
<dbReference type="GO" id="GO:0005829">
    <property type="term" value="C:cytosol"/>
    <property type="evidence" value="ECO:0007669"/>
    <property type="project" value="TreeGrafter"/>
</dbReference>